<comment type="subunit">
    <text evidence="11">Homodimer.</text>
</comment>
<proteinExistence type="inferred from homology"/>
<keyword evidence="9 11" id="KW-0460">Magnesium</keyword>
<dbReference type="GO" id="GO:0001680">
    <property type="term" value="P:tRNA 3'-terminal CCA addition"/>
    <property type="evidence" value="ECO:0007669"/>
    <property type="project" value="UniProtKB-UniRule"/>
</dbReference>
<feature type="binding site" evidence="11">
    <location>
        <position position="168"/>
    </location>
    <ligand>
        <name>ATP</name>
        <dbReference type="ChEBI" id="CHEBI:30616"/>
    </ligand>
</feature>
<dbReference type="PANTHER" id="PTHR46173:SF1">
    <property type="entry name" value="CCA TRNA NUCLEOTIDYLTRANSFERASE 1, MITOCHONDRIAL"/>
    <property type="match status" value="1"/>
</dbReference>
<keyword evidence="17" id="KW-1185">Reference proteome</keyword>
<comment type="catalytic activity">
    <reaction evidence="11">
        <text>a tRNA with a 3' CCA end + 2 CTP + ATP = a tRNA with a 3' CCACCA end + 3 diphosphate</text>
        <dbReference type="Rhea" id="RHEA:76235"/>
        <dbReference type="Rhea" id="RHEA-COMP:10468"/>
        <dbReference type="Rhea" id="RHEA-COMP:18655"/>
        <dbReference type="ChEBI" id="CHEBI:30616"/>
        <dbReference type="ChEBI" id="CHEBI:33019"/>
        <dbReference type="ChEBI" id="CHEBI:37563"/>
        <dbReference type="ChEBI" id="CHEBI:83071"/>
        <dbReference type="ChEBI" id="CHEBI:195187"/>
    </reaction>
</comment>
<evidence type="ECO:0000256" key="11">
    <source>
        <dbReference type="HAMAP-Rule" id="MF_01263"/>
    </source>
</evidence>
<sequence length="406" mass="45359">MKLEKMPAEFVAALPILETIEAAGYEAYFVGGSVRDTLLGKPIHDVDIATSAYPEEVKALFDRTVDTGIEHGTVMILDHGQGYETTTFRTESTYTDFRRPDEVTFVRSLEEDLKRRDFTVNAFALTKDGEIIDMFDGLSDMDNHILRAVGEAEERFHEDALRMMRAVRFAAQLDFKIEEKTLQAIKDNAHLLANIAIERTNVEFTKLLQGKAARYGLLEMIATTLNKYMPGLETVDIDLIGYADLLADQQPTNDEEAWTLLVFELGLTPEDAGLFLKKWKHSNDMVKTIKASIKLLNKLRLGDVEAWDLYETGAAIDNALRVATLSELVVDVPKLESRYADLKIKTKNELAFNGGDLTKGMGLKPGPLFGKILATLERKVVAGDLANNHAVLQAEAQKMVEKETNK</sequence>
<feature type="binding site" evidence="11">
    <location>
        <position position="116"/>
    </location>
    <ligand>
        <name>CTP</name>
        <dbReference type="ChEBI" id="CHEBI:37563"/>
    </ligand>
</feature>
<feature type="binding site" evidence="11">
    <location>
        <position position="162"/>
    </location>
    <ligand>
        <name>ATP</name>
        <dbReference type="ChEBI" id="CHEBI:30616"/>
    </ligand>
</feature>
<evidence type="ECO:0000259" key="13">
    <source>
        <dbReference type="Pfam" id="PF12627"/>
    </source>
</evidence>
<comment type="miscellaneous">
    <text evidence="11">A single active site specifically recognizes both ATP and CTP and is responsible for their addition.</text>
</comment>
<dbReference type="GO" id="GO:0000049">
    <property type="term" value="F:tRNA binding"/>
    <property type="evidence" value="ECO:0007669"/>
    <property type="project" value="UniProtKB-UniRule"/>
</dbReference>
<keyword evidence="8 11" id="KW-0067">ATP-binding</keyword>
<dbReference type="InterPro" id="IPR023068">
    <property type="entry name" value="CCA-adding_enz_firmicutes"/>
</dbReference>
<evidence type="ECO:0000256" key="8">
    <source>
        <dbReference type="ARBA" id="ARBA00022840"/>
    </source>
</evidence>
<dbReference type="PANTHER" id="PTHR46173">
    <property type="entry name" value="CCA TRNA NUCLEOTIDYLTRANSFERASE 1, MITOCHONDRIAL"/>
    <property type="match status" value="1"/>
</dbReference>
<feature type="domain" description="CCA-adding enzyme C-terminal" evidence="14">
    <location>
        <begin position="250"/>
        <end position="394"/>
    </location>
</feature>
<dbReference type="EMBL" id="JAAOCX010000005">
    <property type="protein sequence ID" value="MBJ7632456.1"/>
    <property type="molecule type" value="Genomic_DNA"/>
</dbReference>
<evidence type="ECO:0000259" key="12">
    <source>
        <dbReference type="Pfam" id="PF01743"/>
    </source>
</evidence>
<dbReference type="InterPro" id="IPR032828">
    <property type="entry name" value="PolyA_RNA-bd"/>
</dbReference>
<evidence type="ECO:0000256" key="3">
    <source>
        <dbReference type="ARBA" id="ARBA00022694"/>
    </source>
</evidence>
<name>A0A1T4JC38_WEICO</name>
<keyword evidence="7 11" id="KW-0692">RNA repair</keyword>
<dbReference type="Gene3D" id="1.10.110.30">
    <property type="match status" value="1"/>
</dbReference>
<keyword evidence="6 11" id="KW-0547">Nucleotide-binding</keyword>
<keyword evidence="4 11" id="KW-0548">Nucleotidyltransferase</keyword>
<feature type="binding site" evidence="11">
    <location>
        <position position="32"/>
    </location>
    <ligand>
        <name>ATP</name>
        <dbReference type="ChEBI" id="CHEBI:30616"/>
    </ligand>
</feature>
<dbReference type="GO" id="GO:0005524">
    <property type="term" value="F:ATP binding"/>
    <property type="evidence" value="ECO:0007669"/>
    <property type="project" value="UniProtKB-UniRule"/>
</dbReference>
<evidence type="ECO:0000256" key="4">
    <source>
        <dbReference type="ARBA" id="ARBA00022695"/>
    </source>
</evidence>
<evidence type="ECO:0000313" key="17">
    <source>
        <dbReference type="Proteomes" id="UP000728106"/>
    </source>
</evidence>
<feature type="binding site" evidence="11">
    <location>
        <position position="116"/>
    </location>
    <ligand>
        <name>ATP</name>
        <dbReference type="ChEBI" id="CHEBI:30616"/>
    </ligand>
</feature>
<evidence type="ECO:0000256" key="2">
    <source>
        <dbReference type="ARBA" id="ARBA00022679"/>
    </source>
</evidence>
<feature type="binding site" evidence="11">
    <location>
        <position position="165"/>
    </location>
    <ligand>
        <name>ATP</name>
        <dbReference type="ChEBI" id="CHEBI:30616"/>
    </ligand>
</feature>
<dbReference type="InterPro" id="IPR032810">
    <property type="entry name" value="CCA-adding_enz_C"/>
</dbReference>
<dbReference type="EMBL" id="JAAOCP010000004">
    <property type="protein sequence ID" value="MBJ7638592.1"/>
    <property type="molecule type" value="Genomic_DNA"/>
</dbReference>
<dbReference type="Proteomes" id="UP000728106">
    <property type="component" value="Unassembled WGS sequence"/>
</dbReference>
<dbReference type="Proteomes" id="UP000808038">
    <property type="component" value="Unassembled WGS sequence"/>
</dbReference>
<feature type="binding site" evidence="11">
    <location>
        <position position="159"/>
    </location>
    <ligand>
        <name>CTP</name>
        <dbReference type="ChEBI" id="CHEBI:37563"/>
    </ligand>
</feature>
<comment type="function">
    <text evidence="11">Catalyzes the addition and repair of the essential 3'-terminal CCA sequence in tRNAs without using a nucleic acid template. Adds these three nucleotides in the order of C, C, and A to the tRNA nucleotide-73, using CTP and ATP as substrates and producing inorganic pyrophosphate. tRNA 3'-terminal CCA addition is required both for tRNA processing and repair. Also involved in tRNA surveillance by mediating tandem CCA addition to generate a CCACCA at the 3' terminus of unstable tRNAs. While stable tRNAs receive only 3'-terminal CCA, unstable tRNAs are marked with CCACCA and rapidly degraded.</text>
</comment>
<evidence type="ECO:0000256" key="5">
    <source>
        <dbReference type="ARBA" id="ARBA00022723"/>
    </source>
</evidence>
<dbReference type="AlphaFoldDB" id="A0A1T4JC38"/>
<feature type="domain" description="tRNA nucleotidyltransferase/poly(A) polymerase RNA and SrmB- binding" evidence="13">
    <location>
        <begin position="174"/>
        <end position="233"/>
    </location>
</feature>
<dbReference type="GO" id="GO:0004810">
    <property type="term" value="F:CCA tRNA nucleotidyltransferase activity"/>
    <property type="evidence" value="ECO:0007669"/>
    <property type="project" value="UniProtKB-UniRule"/>
</dbReference>
<dbReference type="InterPro" id="IPR002646">
    <property type="entry name" value="PolA_pol_head_dom"/>
</dbReference>
<keyword evidence="10 11" id="KW-0694">RNA-binding</keyword>
<dbReference type="SUPFAM" id="SSF81301">
    <property type="entry name" value="Nucleotidyltransferase"/>
    <property type="match status" value="1"/>
</dbReference>
<evidence type="ECO:0000256" key="9">
    <source>
        <dbReference type="ARBA" id="ARBA00022842"/>
    </source>
</evidence>
<feature type="binding site" evidence="11">
    <location>
        <position position="168"/>
    </location>
    <ligand>
        <name>CTP</name>
        <dbReference type="ChEBI" id="CHEBI:37563"/>
    </ligand>
</feature>
<dbReference type="Gene3D" id="3.30.460.10">
    <property type="entry name" value="Beta Polymerase, domain 2"/>
    <property type="match status" value="1"/>
</dbReference>
<feature type="binding site" evidence="11">
    <location>
        <position position="162"/>
    </location>
    <ligand>
        <name>CTP</name>
        <dbReference type="ChEBI" id="CHEBI:37563"/>
    </ligand>
</feature>
<dbReference type="Gene3D" id="1.10.246.80">
    <property type="match status" value="1"/>
</dbReference>
<keyword evidence="3 11" id="KW-0819">tRNA processing</keyword>
<comment type="cofactor">
    <cofactor evidence="1 11">
        <name>Mg(2+)</name>
        <dbReference type="ChEBI" id="CHEBI:18420"/>
    </cofactor>
</comment>
<keyword evidence="2 11" id="KW-0808">Transferase</keyword>
<feature type="binding site" evidence="11">
    <location>
        <position position="35"/>
    </location>
    <ligand>
        <name>ATP</name>
        <dbReference type="ChEBI" id="CHEBI:30616"/>
    </ligand>
</feature>
<feature type="binding site" evidence="11">
    <location>
        <position position="165"/>
    </location>
    <ligand>
        <name>CTP</name>
        <dbReference type="ChEBI" id="CHEBI:37563"/>
    </ligand>
</feature>
<protein>
    <recommendedName>
        <fullName evidence="11">CCA-adding enzyme</fullName>
        <ecNumber evidence="11">2.7.7.72</ecNumber>
    </recommendedName>
    <alternativeName>
        <fullName evidence="11">CCA tRNA nucleotidyltransferase</fullName>
    </alternativeName>
    <alternativeName>
        <fullName evidence="11">tRNA CCA-pyrophosphorylase</fullName>
    </alternativeName>
    <alternativeName>
        <fullName evidence="11">tRNA adenylyl-/cytidylyl- transferase</fullName>
    </alternativeName>
    <alternativeName>
        <fullName evidence="11">tRNA nucleotidyltransferase</fullName>
    </alternativeName>
    <alternativeName>
        <fullName evidence="11">tRNA-NT</fullName>
    </alternativeName>
</protein>
<dbReference type="Pfam" id="PF01743">
    <property type="entry name" value="PolyA_pol"/>
    <property type="match status" value="1"/>
</dbReference>
<feature type="binding site" evidence="11">
    <location>
        <position position="47"/>
    </location>
    <ligand>
        <name>Mg(2+)</name>
        <dbReference type="ChEBI" id="CHEBI:18420"/>
    </ligand>
</feature>
<dbReference type="HAMAP" id="MF_01263">
    <property type="entry name" value="CCA_bact_type3"/>
    <property type="match status" value="1"/>
</dbReference>
<evidence type="ECO:0000256" key="6">
    <source>
        <dbReference type="ARBA" id="ARBA00022741"/>
    </source>
</evidence>
<feature type="binding site" evidence="11">
    <location>
        <position position="45"/>
    </location>
    <ligand>
        <name>Mg(2+)</name>
        <dbReference type="ChEBI" id="CHEBI:18420"/>
    </ligand>
</feature>
<evidence type="ECO:0000256" key="7">
    <source>
        <dbReference type="ARBA" id="ARBA00022800"/>
    </source>
</evidence>
<feature type="binding site" evidence="11">
    <location>
        <position position="35"/>
    </location>
    <ligand>
        <name>CTP</name>
        <dbReference type="ChEBI" id="CHEBI:37563"/>
    </ligand>
</feature>
<dbReference type="Gene3D" id="1.20.58.560">
    <property type="match status" value="1"/>
</dbReference>
<comment type="catalytic activity">
    <reaction evidence="11">
        <text>a tRNA precursor + 2 CTP + ATP = a tRNA with a 3' CCA end + 3 diphosphate</text>
        <dbReference type="Rhea" id="RHEA:14433"/>
        <dbReference type="Rhea" id="RHEA-COMP:10465"/>
        <dbReference type="Rhea" id="RHEA-COMP:10468"/>
        <dbReference type="ChEBI" id="CHEBI:30616"/>
        <dbReference type="ChEBI" id="CHEBI:33019"/>
        <dbReference type="ChEBI" id="CHEBI:37563"/>
        <dbReference type="ChEBI" id="CHEBI:74896"/>
        <dbReference type="ChEBI" id="CHEBI:83071"/>
        <dbReference type="EC" id="2.7.7.72"/>
    </reaction>
</comment>
<comment type="caution">
    <text evidence="16">The sequence shown here is derived from an EMBL/GenBank/DDBJ whole genome shotgun (WGS) entry which is preliminary data.</text>
</comment>
<feature type="domain" description="Poly A polymerase head" evidence="12">
    <location>
        <begin position="27"/>
        <end position="147"/>
    </location>
</feature>
<dbReference type="RefSeq" id="WP_087045704.1">
    <property type="nucleotide sequence ID" value="NZ_FUWE01000053.1"/>
</dbReference>
<evidence type="ECO:0000256" key="1">
    <source>
        <dbReference type="ARBA" id="ARBA00001946"/>
    </source>
</evidence>
<dbReference type="NCBIfam" id="NF009814">
    <property type="entry name" value="PRK13299.1"/>
    <property type="match status" value="1"/>
</dbReference>
<dbReference type="InterPro" id="IPR050264">
    <property type="entry name" value="Bact_CCA-adding_enz_type3_sf"/>
</dbReference>
<keyword evidence="5 11" id="KW-0479">Metal-binding</keyword>
<dbReference type="GO" id="GO:0042245">
    <property type="term" value="P:RNA repair"/>
    <property type="evidence" value="ECO:0007669"/>
    <property type="project" value="UniProtKB-KW"/>
</dbReference>
<feature type="binding site" evidence="11">
    <location>
        <position position="32"/>
    </location>
    <ligand>
        <name>CTP</name>
        <dbReference type="ChEBI" id="CHEBI:37563"/>
    </ligand>
</feature>
<organism evidence="16 17">
    <name type="scientific">Weissella confusa</name>
    <name type="common">Lactobacillus confusus</name>
    <dbReference type="NCBI Taxonomy" id="1583"/>
    <lineage>
        <taxon>Bacteria</taxon>
        <taxon>Bacillati</taxon>
        <taxon>Bacillota</taxon>
        <taxon>Bacilli</taxon>
        <taxon>Lactobacillales</taxon>
        <taxon>Lactobacillaceae</taxon>
        <taxon>Weissella</taxon>
    </lineage>
</organism>
<reference evidence="16 17" key="2">
    <citation type="journal article" date="2021" name="Int. J. Food Microbiol.">
        <title>Safety demonstration of a microbial species for use in the food chain: Weissella confusa.</title>
        <authorList>
            <person name="Bourdichon F."/>
            <person name="Patrone V."/>
            <person name="Fontana A."/>
            <person name="Milani G."/>
            <person name="Morelli L."/>
        </authorList>
    </citation>
    <scope>NUCLEOTIDE SEQUENCE [LARGE SCALE GENOMIC DNA]</scope>
    <source>
        <strain evidence="15">CCUG 30943</strain>
        <strain evidence="16 17">CCUG 43002</strain>
    </source>
</reference>
<comment type="similarity">
    <text evidence="11">Belongs to the tRNA nucleotidyltransferase/poly(A) polymerase family. Bacterial CCA-adding enzyme type 3 subfamily.</text>
</comment>
<evidence type="ECO:0000256" key="10">
    <source>
        <dbReference type="ARBA" id="ARBA00022884"/>
    </source>
</evidence>
<accession>A0A1T4JC38</accession>
<dbReference type="GO" id="GO:0000287">
    <property type="term" value="F:magnesium ion binding"/>
    <property type="evidence" value="ECO:0007669"/>
    <property type="project" value="UniProtKB-UniRule"/>
</dbReference>
<gene>
    <name evidence="11" type="primary">cca</name>
    <name evidence="16" type="ORF">HAU20_04220</name>
    <name evidence="15" type="ORF">HAU43_05070</name>
</gene>
<feature type="binding site" evidence="11">
    <location>
        <position position="159"/>
    </location>
    <ligand>
        <name>ATP</name>
        <dbReference type="ChEBI" id="CHEBI:30616"/>
    </ligand>
</feature>
<dbReference type="Pfam" id="PF13735">
    <property type="entry name" value="tRNA_NucTran2_2"/>
    <property type="match status" value="1"/>
</dbReference>
<dbReference type="SUPFAM" id="SSF81891">
    <property type="entry name" value="Poly A polymerase C-terminal region-like"/>
    <property type="match status" value="1"/>
</dbReference>
<dbReference type="CDD" id="cd05398">
    <property type="entry name" value="NT_ClassII-CCAase"/>
    <property type="match status" value="1"/>
</dbReference>
<reference evidence="16" key="1">
    <citation type="submission" date="2020-02" db="EMBL/GenBank/DDBJ databases">
        <authorList>
            <person name="Fontana A."/>
            <person name="Patrone V."/>
            <person name="Morelli L."/>
        </authorList>
    </citation>
    <scope>NUCLEOTIDE SEQUENCE</scope>
    <source>
        <strain evidence="15">CCUG 30943</strain>
        <strain evidence="16">CCUG 43002</strain>
    </source>
</reference>
<dbReference type="EC" id="2.7.7.72" evidence="11"/>
<dbReference type="Pfam" id="PF12627">
    <property type="entry name" value="PolyA_pol_RNAbd"/>
    <property type="match status" value="1"/>
</dbReference>
<dbReference type="InterPro" id="IPR043519">
    <property type="entry name" value="NT_sf"/>
</dbReference>
<evidence type="ECO:0000259" key="14">
    <source>
        <dbReference type="Pfam" id="PF13735"/>
    </source>
</evidence>
<evidence type="ECO:0000313" key="16">
    <source>
        <dbReference type="EMBL" id="MBJ7638592.1"/>
    </source>
</evidence>
<evidence type="ECO:0000313" key="15">
    <source>
        <dbReference type="EMBL" id="MBJ7632456.1"/>
    </source>
</evidence>